<dbReference type="Gene3D" id="2.160.20.10">
    <property type="entry name" value="Single-stranded right-handed beta-helix, Pectin lyase-like"/>
    <property type="match status" value="1"/>
</dbReference>
<keyword evidence="12" id="KW-1185">Reference proteome</keyword>
<proteinExistence type="inferred from homology"/>
<dbReference type="PROSITE" id="PS00502">
    <property type="entry name" value="POLYGALACTURONASE"/>
    <property type="match status" value="1"/>
</dbReference>
<evidence type="ECO:0000256" key="4">
    <source>
        <dbReference type="ARBA" id="ARBA00022525"/>
    </source>
</evidence>
<dbReference type="PANTHER" id="PTHR31375">
    <property type="match status" value="1"/>
</dbReference>
<evidence type="ECO:0000256" key="7">
    <source>
        <dbReference type="ARBA" id="ARBA00023316"/>
    </source>
</evidence>
<name>A0ABR0U8L8_REHGL</name>
<keyword evidence="4" id="KW-0964">Secreted</keyword>
<keyword evidence="7" id="KW-0961">Cell wall biogenesis/degradation</keyword>
<reference evidence="11 12" key="1">
    <citation type="journal article" date="2021" name="Comput. Struct. Biotechnol. J.">
        <title>De novo genome assembly of the potent medicinal plant Rehmannia glutinosa using nanopore technology.</title>
        <authorList>
            <person name="Ma L."/>
            <person name="Dong C."/>
            <person name="Song C."/>
            <person name="Wang X."/>
            <person name="Zheng X."/>
            <person name="Niu Y."/>
            <person name="Chen S."/>
            <person name="Feng W."/>
        </authorList>
    </citation>
    <scope>NUCLEOTIDE SEQUENCE [LARGE SCALE GENOMIC DNA]</scope>
    <source>
        <strain evidence="11">DH-2019</strain>
    </source>
</reference>
<evidence type="ECO:0000256" key="1">
    <source>
        <dbReference type="ARBA" id="ARBA00004191"/>
    </source>
</evidence>
<evidence type="ECO:0000256" key="6">
    <source>
        <dbReference type="ARBA" id="ARBA00023295"/>
    </source>
</evidence>
<dbReference type="Proteomes" id="UP001318860">
    <property type="component" value="Unassembled WGS sequence"/>
</dbReference>
<evidence type="ECO:0000313" key="11">
    <source>
        <dbReference type="EMBL" id="KAK6118757.1"/>
    </source>
</evidence>
<keyword evidence="10" id="KW-0732">Signal</keyword>
<evidence type="ECO:0000256" key="10">
    <source>
        <dbReference type="SAM" id="SignalP"/>
    </source>
</evidence>
<organism evidence="11 12">
    <name type="scientific">Rehmannia glutinosa</name>
    <name type="common">Chinese foxglove</name>
    <dbReference type="NCBI Taxonomy" id="99300"/>
    <lineage>
        <taxon>Eukaryota</taxon>
        <taxon>Viridiplantae</taxon>
        <taxon>Streptophyta</taxon>
        <taxon>Embryophyta</taxon>
        <taxon>Tracheophyta</taxon>
        <taxon>Spermatophyta</taxon>
        <taxon>Magnoliopsida</taxon>
        <taxon>eudicotyledons</taxon>
        <taxon>Gunneridae</taxon>
        <taxon>Pentapetalae</taxon>
        <taxon>asterids</taxon>
        <taxon>lamiids</taxon>
        <taxon>Lamiales</taxon>
        <taxon>Orobanchaceae</taxon>
        <taxon>Rehmannieae</taxon>
        <taxon>Rehmannia</taxon>
    </lineage>
</organism>
<evidence type="ECO:0000256" key="2">
    <source>
        <dbReference type="ARBA" id="ARBA00008834"/>
    </source>
</evidence>
<evidence type="ECO:0000256" key="3">
    <source>
        <dbReference type="ARBA" id="ARBA00022512"/>
    </source>
</evidence>
<dbReference type="InterPro" id="IPR000743">
    <property type="entry name" value="Glyco_hydro_28"/>
</dbReference>
<evidence type="ECO:0000313" key="12">
    <source>
        <dbReference type="Proteomes" id="UP001318860"/>
    </source>
</evidence>
<comment type="subcellular location">
    <subcellularLocation>
        <location evidence="1">Secreted</location>
        <location evidence="1">Cell wall</location>
    </subcellularLocation>
</comment>
<dbReference type="SUPFAM" id="SSF51126">
    <property type="entry name" value="Pectin lyase-like"/>
    <property type="match status" value="1"/>
</dbReference>
<evidence type="ECO:0000256" key="5">
    <source>
        <dbReference type="ARBA" id="ARBA00022801"/>
    </source>
</evidence>
<evidence type="ECO:0008006" key="13">
    <source>
        <dbReference type="Google" id="ProtNLM"/>
    </source>
</evidence>
<keyword evidence="6 9" id="KW-0326">Glycosidase</keyword>
<comment type="similarity">
    <text evidence="2 9">Belongs to the glycosyl hydrolase 28 family.</text>
</comment>
<gene>
    <name evidence="11" type="ORF">DH2020_047504</name>
</gene>
<evidence type="ECO:0000256" key="8">
    <source>
        <dbReference type="PROSITE-ProRule" id="PRU10052"/>
    </source>
</evidence>
<dbReference type="InterPro" id="IPR011050">
    <property type="entry name" value="Pectin_lyase_fold/virulence"/>
</dbReference>
<keyword evidence="5 9" id="KW-0378">Hydrolase</keyword>
<feature type="active site" evidence="8">
    <location>
        <position position="242"/>
    </location>
</feature>
<dbReference type="EMBL" id="JABTTQ020003304">
    <property type="protein sequence ID" value="KAK6118757.1"/>
    <property type="molecule type" value="Genomic_DNA"/>
</dbReference>
<keyword evidence="3" id="KW-0134">Cell wall</keyword>
<protein>
    <recommendedName>
        <fullName evidence="13">Polygalacturonase</fullName>
    </recommendedName>
</protein>
<sequence length="369" mass="39505">MEVAKVLVAVLFAVPFLAYAQEPVLYDIRKYGAAPGGADISQALLSAWKDATAANTSSKVFIPPGTWTLSQAVLVGGTNKSPIELEVQGTLEAYSDSRRMPNPDGQWITINYVNYFTLYGGGVLDGKGQDAWKANDCNTNKNCAKLPINLSLNFINNTIIHDITVKDSKNFQVNCISSHNVTFHNFHISAPDESINTDGIHIARSTSIKVIDSIIETGDDCISIGDESQDYHIQNVTCGPGHGISIGSLGKGAEEKDVTGITVIDCKFKQTQNGVKSEDMAISAPATLKDPSKIQFSNVNIKNIKGTSNTKEVVILACQSHPCKDVTIADIDVSYVGSVATNVTNICSNVQPTFVGKRKSSPLAPPITA</sequence>
<feature type="chain" id="PRO_5046733865" description="Polygalacturonase" evidence="10">
    <location>
        <begin position="21"/>
        <end position="369"/>
    </location>
</feature>
<feature type="signal peptide" evidence="10">
    <location>
        <begin position="1"/>
        <end position="20"/>
    </location>
</feature>
<evidence type="ECO:0000256" key="9">
    <source>
        <dbReference type="RuleBase" id="RU361169"/>
    </source>
</evidence>
<dbReference type="InterPro" id="IPR012334">
    <property type="entry name" value="Pectin_lyas_fold"/>
</dbReference>
<comment type="caution">
    <text evidence="11">The sequence shown here is derived from an EMBL/GenBank/DDBJ whole genome shotgun (WGS) entry which is preliminary data.</text>
</comment>
<dbReference type="Pfam" id="PF00295">
    <property type="entry name" value="Glyco_hydro_28"/>
    <property type="match status" value="2"/>
</dbReference>
<accession>A0ABR0U8L8</accession>
<dbReference type="SMART" id="SM00710">
    <property type="entry name" value="PbH1"/>
    <property type="match status" value="5"/>
</dbReference>
<dbReference type="InterPro" id="IPR006626">
    <property type="entry name" value="PbH1"/>
</dbReference>